<gene>
    <name evidence="2" type="ORF">P691DRAFT_627301</name>
</gene>
<organism evidence="2 3">
    <name type="scientific">Macrolepiota fuliginosa MF-IS2</name>
    <dbReference type="NCBI Taxonomy" id="1400762"/>
    <lineage>
        <taxon>Eukaryota</taxon>
        <taxon>Fungi</taxon>
        <taxon>Dikarya</taxon>
        <taxon>Basidiomycota</taxon>
        <taxon>Agaricomycotina</taxon>
        <taxon>Agaricomycetes</taxon>
        <taxon>Agaricomycetidae</taxon>
        <taxon>Agaricales</taxon>
        <taxon>Agaricineae</taxon>
        <taxon>Agaricaceae</taxon>
        <taxon>Macrolepiota</taxon>
    </lineage>
</organism>
<keyword evidence="1" id="KW-0472">Membrane</keyword>
<keyword evidence="1" id="KW-0812">Transmembrane</keyword>
<dbReference type="Proteomes" id="UP000807342">
    <property type="component" value="Unassembled WGS sequence"/>
</dbReference>
<accession>A0A9P5WYL0</accession>
<name>A0A9P5WYL0_9AGAR</name>
<comment type="caution">
    <text evidence="2">The sequence shown here is derived from an EMBL/GenBank/DDBJ whole genome shotgun (WGS) entry which is preliminary data.</text>
</comment>
<keyword evidence="3" id="KW-1185">Reference proteome</keyword>
<evidence type="ECO:0000313" key="2">
    <source>
        <dbReference type="EMBL" id="KAF9440135.1"/>
    </source>
</evidence>
<feature type="non-terminal residue" evidence="2">
    <location>
        <position position="65"/>
    </location>
</feature>
<sequence>SLGSVNGIGQSVGSSARMIAPPLIGLLHNLSLKDRMLAGCLIYVVLAGITLIGITMSSLLPRKRT</sequence>
<keyword evidence="1" id="KW-1133">Transmembrane helix</keyword>
<proteinExistence type="predicted"/>
<reference evidence="2" key="1">
    <citation type="submission" date="2020-11" db="EMBL/GenBank/DDBJ databases">
        <authorList>
            <consortium name="DOE Joint Genome Institute"/>
            <person name="Ahrendt S."/>
            <person name="Riley R."/>
            <person name="Andreopoulos W."/>
            <person name="Labutti K."/>
            <person name="Pangilinan J."/>
            <person name="Ruiz-Duenas F.J."/>
            <person name="Barrasa J.M."/>
            <person name="Sanchez-Garcia M."/>
            <person name="Camarero S."/>
            <person name="Miyauchi S."/>
            <person name="Serrano A."/>
            <person name="Linde D."/>
            <person name="Babiker R."/>
            <person name="Drula E."/>
            <person name="Ayuso-Fernandez I."/>
            <person name="Pacheco R."/>
            <person name="Padilla G."/>
            <person name="Ferreira P."/>
            <person name="Barriuso J."/>
            <person name="Kellner H."/>
            <person name="Castanera R."/>
            <person name="Alfaro M."/>
            <person name="Ramirez L."/>
            <person name="Pisabarro A.G."/>
            <person name="Kuo A."/>
            <person name="Tritt A."/>
            <person name="Lipzen A."/>
            <person name="He G."/>
            <person name="Yan M."/>
            <person name="Ng V."/>
            <person name="Cullen D."/>
            <person name="Martin F."/>
            <person name="Rosso M.-N."/>
            <person name="Henrissat B."/>
            <person name="Hibbett D."/>
            <person name="Martinez A.T."/>
            <person name="Grigoriev I.V."/>
        </authorList>
    </citation>
    <scope>NUCLEOTIDE SEQUENCE</scope>
    <source>
        <strain evidence="2">MF-IS2</strain>
    </source>
</reference>
<dbReference type="OrthoDB" id="2992185at2759"/>
<evidence type="ECO:0000256" key="1">
    <source>
        <dbReference type="SAM" id="Phobius"/>
    </source>
</evidence>
<dbReference type="EMBL" id="MU152822">
    <property type="protein sequence ID" value="KAF9440135.1"/>
    <property type="molecule type" value="Genomic_DNA"/>
</dbReference>
<evidence type="ECO:0000313" key="3">
    <source>
        <dbReference type="Proteomes" id="UP000807342"/>
    </source>
</evidence>
<dbReference type="AlphaFoldDB" id="A0A9P5WYL0"/>
<protein>
    <submittedName>
        <fullName evidence="2">Uncharacterized protein</fullName>
    </submittedName>
</protein>
<feature type="transmembrane region" description="Helical" evidence="1">
    <location>
        <begin position="36"/>
        <end position="60"/>
    </location>
</feature>
<feature type="non-terminal residue" evidence="2">
    <location>
        <position position="1"/>
    </location>
</feature>